<evidence type="ECO:0000259" key="8">
    <source>
        <dbReference type="Pfam" id="PF12706"/>
    </source>
</evidence>
<proteinExistence type="inferred from homology"/>
<reference evidence="9 10" key="1">
    <citation type="submission" date="2016-03" db="EMBL/GenBank/DDBJ databases">
        <title>Comparative genomics of Rickettsiella.</title>
        <authorList>
            <person name="Chandler C."/>
            <person name="Wang Y."/>
        </authorList>
    </citation>
    <scope>NUCLEOTIDE SEQUENCE [LARGE SCALE GENOMIC DNA]</scope>
    <source>
        <strain evidence="9 10">RCFS May 2013</strain>
    </source>
</reference>
<dbReference type="InterPro" id="IPR036866">
    <property type="entry name" value="RibonucZ/Hydroxyglut_hydro"/>
</dbReference>
<dbReference type="InterPro" id="IPR011842">
    <property type="entry name" value="PQQ_synth_PqqB"/>
</dbReference>
<dbReference type="Pfam" id="PF12706">
    <property type="entry name" value="Lactamase_B_2"/>
    <property type="match status" value="1"/>
</dbReference>
<protein>
    <recommendedName>
        <fullName evidence="3 7">Coenzyme PQQ synthesis protein B</fullName>
    </recommendedName>
    <alternativeName>
        <fullName evidence="6 7">Pyrroloquinoline quinone biosynthesis protein B</fullName>
    </alternativeName>
</protein>
<comment type="function">
    <text evidence="7">May be involved in the transport of PQQ or its precursor to the periplasm.</text>
</comment>
<dbReference type="RefSeq" id="WP_071661875.1">
    <property type="nucleotide sequence ID" value="NZ_LUKY01000026.1"/>
</dbReference>
<dbReference type="NCBIfam" id="TIGR02108">
    <property type="entry name" value="PQQ_syn_pqqB"/>
    <property type="match status" value="1"/>
</dbReference>
<dbReference type="EMBL" id="LUKY01000026">
    <property type="protein sequence ID" value="OIZ96255.1"/>
    <property type="molecule type" value="Genomic_DNA"/>
</dbReference>
<dbReference type="UniPathway" id="UPA00539"/>
<keyword evidence="10" id="KW-1185">Reference proteome</keyword>
<organism evidence="9 10">
    <name type="scientific">Candidatus Rickettsiella isopodorum</name>
    <dbReference type="NCBI Taxonomy" id="1225476"/>
    <lineage>
        <taxon>Bacteria</taxon>
        <taxon>Pseudomonadati</taxon>
        <taxon>Pseudomonadota</taxon>
        <taxon>Gammaproteobacteria</taxon>
        <taxon>Legionellales</taxon>
        <taxon>Coxiellaceae</taxon>
        <taxon>Rickettsiella</taxon>
    </lineage>
</organism>
<evidence type="ECO:0000313" key="10">
    <source>
        <dbReference type="Proteomes" id="UP000183924"/>
    </source>
</evidence>
<gene>
    <name evidence="7" type="primary">pqqB</name>
    <name evidence="9" type="ORF">A1D18_00530</name>
</gene>
<dbReference type="HAMAP" id="MF_00653">
    <property type="entry name" value="PQQ_syn_PqqB"/>
    <property type="match status" value="1"/>
</dbReference>
<evidence type="ECO:0000256" key="3">
    <source>
        <dbReference type="ARBA" id="ARBA00015084"/>
    </source>
</evidence>
<evidence type="ECO:0000256" key="4">
    <source>
        <dbReference type="ARBA" id="ARBA00022448"/>
    </source>
</evidence>
<dbReference type="AlphaFoldDB" id="A0A1J8PFW8"/>
<evidence type="ECO:0000313" key="9">
    <source>
        <dbReference type="EMBL" id="OIZ96255.1"/>
    </source>
</evidence>
<name>A0A1J8PFW8_9COXI</name>
<dbReference type="PANTHER" id="PTHR42663:SF7">
    <property type="entry name" value="COENZYME PQQ SYNTHESIS PROTEIN B"/>
    <property type="match status" value="1"/>
</dbReference>
<sequence length="302" mass="33742">MLLKVLGSAAGGGFPQWNCNCSNCQGLRVKTIAAVSRTQSSIAVSEDNKKWILINASPDIRKQLEDFHEAQQSNLLRDTGIQAIILTDSQIDHVTGLLSLREAEKLVIYCTELVQEELTHHFPLFKILKNYCVIDFNRINVSHAFTIQGFKNLVLTPIDLPGKSPPYSPYRHNLKQGANTALIILDQLTQKTFFYAPAIAQFDERLFQSMNNADCVLIDGTFWHEDEMSRCGINNKLATEMGHCALASEEGLLSKLNALQKPRKIVIHVNNTNPILNTTSPEHAQLNNANIEIAYDGMNILL</sequence>
<evidence type="ECO:0000256" key="2">
    <source>
        <dbReference type="ARBA" id="ARBA00008481"/>
    </source>
</evidence>
<feature type="domain" description="Metallo-beta-lactamase" evidence="8">
    <location>
        <begin position="51"/>
        <end position="268"/>
    </location>
</feature>
<dbReference type="STRING" id="1225476.A1D18_00530"/>
<comment type="pathway">
    <text evidence="1 7">Cofactor biosynthesis; pyrroloquinoline quinone biosynthesis.</text>
</comment>
<dbReference type="OrthoDB" id="9778305at2"/>
<dbReference type="Gene3D" id="3.60.15.10">
    <property type="entry name" value="Ribonuclease Z/Hydroxyacylglutathione hydrolase-like"/>
    <property type="match status" value="1"/>
</dbReference>
<dbReference type="Proteomes" id="UP000183924">
    <property type="component" value="Unassembled WGS sequence"/>
</dbReference>
<keyword evidence="4 7" id="KW-0813">Transport</keyword>
<dbReference type="GO" id="GO:0018189">
    <property type="term" value="P:pyrroloquinoline quinone biosynthetic process"/>
    <property type="evidence" value="ECO:0007669"/>
    <property type="project" value="UniProtKB-UniRule"/>
</dbReference>
<evidence type="ECO:0000256" key="7">
    <source>
        <dbReference type="HAMAP-Rule" id="MF_00653"/>
    </source>
</evidence>
<comment type="similarity">
    <text evidence="2 7">Belongs to the PqqB family.</text>
</comment>
<evidence type="ECO:0000256" key="6">
    <source>
        <dbReference type="ARBA" id="ARBA00030966"/>
    </source>
</evidence>
<dbReference type="SUPFAM" id="SSF56281">
    <property type="entry name" value="Metallo-hydrolase/oxidoreductase"/>
    <property type="match status" value="1"/>
</dbReference>
<evidence type="ECO:0000256" key="5">
    <source>
        <dbReference type="ARBA" id="ARBA00022905"/>
    </source>
</evidence>
<dbReference type="PANTHER" id="PTHR42663">
    <property type="entry name" value="HYDROLASE C777.06C-RELATED-RELATED"/>
    <property type="match status" value="1"/>
</dbReference>
<evidence type="ECO:0000256" key="1">
    <source>
        <dbReference type="ARBA" id="ARBA00004886"/>
    </source>
</evidence>
<keyword evidence="5 7" id="KW-0884">PQQ biosynthesis</keyword>
<dbReference type="InterPro" id="IPR001279">
    <property type="entry name" value="Metallo-B-lactamas"/>
</dbReference>
<accession>A0A1J8PFW8</accession>
<dbReference type="CDD" id="cd16274">
    <property type="entry name" value="PQQB-like_MBL-fold"/>
    <property type="match status" value="1"/>
</dbReference>
<comment type="caution">
    <text evidence="9">The sequence shown here is derived from an EMBL/GenBank/DDBJ whole genome shotgun (WGS) entry which is preliminary data.</text>
</comment>